<dbReference type="Pfam" id="PF02746">
    <property type="entry name" value="MR_MLE_N"/>
    <property type="match status" value="1"/>
</dbReference>
<dbReference type="GO" id="GO:0016855">
    <property type="term" value="F:racemase and epimerase activity, acting on amino acids and derivatives"/>
    <property type="evidence" value="ECO:0007669"/>
    <property type="project" value="UniProtKB-UniRule"/>
</dbReference>
<dbReference type="GO" id="GO:0000287">
    <property type="term" value="F:magnesium ion binding"/>
    <property type="evidence" value="ECO:0007669"/>
    <property type="project" value="UniProtKB-ARBA"/>
</dbReference>
<evidence type="ECO:0000256" key="6">
    <source>
        <dbReference type="PIRSR" id="PIRSR634603-3"/>
    </source>
</evidence>
<dbReference type="SUPFAM" id="SSF54826">
    <property type="entry name" value="Enolase N-terminal domain-like"/>
    <property type="match status" value="1"/>
</dbReference>
<dbReference type="PANTHER" id="PTHR48073">
    <property type="entry name" value="O-SUCCINYLBENZOATE SYNTHASE-RELATED"/>
    <property type="match status" value="1"/>
</dbReference>
<reference evidence="9" key="1">
    <citation type="submission" date="2022-10" db="EMBL/GenBank/DDBJ databases">
        <authorList>
            <person name="Yu W.X."/>
        </authorList>
    </citation>
    <scope>NUCLEOTIDE SEQUENCE</scope>
    <source>
        <strain evidence="9">D04</strain>
    </source>
</reference>
<dbReference type="SFLD" id="SFLDG00180">
    <property type="entry name" value="muconate_cycloisomerase"/>
    <property type="match status" value="1"/>
</dbReference>
<dbReference type="Gene3D" id="3.30.390.10">
    <property type="entry name" value="Enolase-like, N-terminal domain"/>
    <property type="match status" value="1"/>
</dbReference>
<dbReference type="SMART" id="SM00922">
    <property type="entry name" value="MR_MLE"/>
    <property type="match status" value="1"/>
</dbReference>
<keyword evidence="2 6" id="KW-0479">Metal-binding</keyword>
<gene>
    <name evidence="9" type="ORF">OM074_18615</name>
</gene>
<dbReference type="InterPro" id="IPR036849">
    <property type="entry name" value="Enolase-like_C_sf"/>
</dbReference>
<evidence type="ECO:0000256" key="1">
    <source>
        <dbReference type="ARBA" id="ARBA00008031"/>
    </source>
</evidence>
<dbReference type="SFLD" id="SFLDF00009">
    <property type="entry name" value="o-succinylbenzoate_synthase"/>
    <property type="match status" value="1"/>
</dbReference>
<dbReference type="InterPro" id="IPR029065">
    <property type="entry name" value="Enolase_C-like"/>
</dbReference>
<dbReference type="InterPro" id="IPR029017">
    <property type="entry name" value="Enolase-like_N"/>
</dbReference>
<feature type="binding site" evidence="6">
    <location>
        <position position="190"/>
    </location>
    <ligand>
        <name>Mg(2+)</name>
        <dbReference type="ChEBI" id="CHEBI:18420"/>
    </ligand>
</feature>
<dbReference type="SFLD" id="SFLDS00001">
    <property type="entry name" value="Enolase"/>
    <property type="match status" value="1"/>
</dbReference>
<evidence type="ECO:0000259" key="8">
    <source>
        <dbReference type="SMART" id="SM00922"/>
    </source>
</evidence>
<feature type="binding site" evidence="6">
    <location>
        <position position="216"/>
    </location>
    <ligand>
        <name>Mg(2+)</name>
        <dbReference type="ChEBI" id="CHEBI:18420"/>
    </ligand>
</feature>
<dbReference type="FunFam" id="3.30.390.10:FF:000009">
    <property type="entry name" value="Hydrophobic dipeptide epimerase"/>
    <property type="match status" value="1"/>
</dbReference>
<comment type="similarity">
    <text evidence="1 7">Belongs to the mandelate racemase/muconate lactonizing enzyme family.</text>
</comment>
<proteinExistence type="inferred from homology"/>
<evidence type="ECO:0000256" key="2">
    <source>
        <dbReference type="ARBA" id="ARBA00022723"/>
    </source>
</evidence>
<keyword evidence="10" id="KW-1185">Reference proteome</keyword>
<sequence length="354" mass="39555">MKITKVEYYRFDMPLAVPYTIAYETISKTTNIILKLSTDKGITGWGCAAPDVEVTRETPEEVVRNIETVIIGLLQGESPFQLSRITHYLKQVCPKASSTIAMVDMALYDLLARKAKLPLYQLLGGFREMIPTSITIGILSVKETMEQAGYYLKQGFTILKLKGGANLDEDVEKLMKLRERFGDDFVLRFDANQGYSPEEAIELIEKTRNANIEILEQPTKQTHEEHLGEVTQNIDIPVMADESIKTLKDAFRLASNELIDMVNIKIMKVGGILESQHINSVAKAAGLQVMVGCIDECALGISAGLHFALSRPNIEYADLDGHLDLLDDPFYDLFTLKNGILYPSKEYGLGKVRL</sequence>
<dbReference type="PANTHER" id="PTHR48073:SF2">
    <property type="entry name" value="O-SUCCINYLBENZOATE SYNTHASE"/>
    <property type="match status" value="1"/>
</dbReference>
<evidence type="ECO:0000313" key="9">
    <source>
        <dbReference type="EMBL" id="MCW3807647.1"/>
    </source>
</evidence>
<dbReference type="SUPFAM" id="SSF51604">
    <property type="entry name" value="Enolase C-terminal domain-like"/>
    <property type="match status" value="1"/>
</dbReference>
<accession>A0AAE3MID9</accession>
<protein>
    <recommendedName>
        <fullName evidence="7">Dipeptide epimerase</fullName>
        <ecNumber evidence="7">5.1.1.-</ecNumber>
    </recommendedName>
</protein>
<keyword evidence="3 6" id="KW-0460">Magnesium</keyword>
<evidence type="ECO:0000256" key="4">
    <source>
        <dbReference type="ARBA" id="ARBA00023235"/>
    </source>
</evidence>
<organism evidence="9 10">
    <name type="scientific">Plebeiibacterium marinum</name>
    <dbReference type="NCBI Taxonomy" id="2992111"/>
    <lineage>
        <taxon>Bacteria</taxon>
        <taxon>Pseudomonadati</taxon>
        <taxon>Bacteroidota</taxon>
        <taxon>Bacteroidia</taxon>
        <taxon>Marinilabiliales</taxon>
        <taxon>Marinilabiliaceae</taxon>
        <taxon>Plebeiibacterium</taxon>
    </lineage>
</organism>
<dbReference type="EMBL" id="JAPDPI010000053">
    <property type="protein sequence ID" value="MCW3807647.1"/>
    <property type="molecule type" value="Genomic_DNA"/>
</dbReference>
<dbReference type="GO" id="GO:0006518">
    <property type="term" value="P:peptide metabolic process"/>
    <property type="evidence" value="ECO:0007669"/>
    <property type="project" value="UniProtKB-ARBA"/>
</dbReference>
<dbReference type="EC" id="5.1.1.-" evidence="7"/>
<feature type="active site" description="Proton acceptor; specific for (R)-substrate epimerization" evidence="5">
    <location>
        <position position="162"/>
    </location>
</feature>
<evidence type="ECO:0000256" key="3">
    <source>
        <dbReference type="ARBA" id="ARBA00022842"/>
    </source>
</evidence>
<evidence type="ECO:0000256" key="5">
    <source>
        <dbReference type="PIRSR" id="PIRSR634603-1"/>
    </source>
</evidence>
<dbReference type="CDD" id="cd03319">
    <property type="entry name" value="L-Ala-DL-Glu_epimerase"/>
    <property type="match status" value="1"/>
</dbReference>
<dbReference type="Proteomes" id="UP001207408">
    <property type="component" value="Unassembled WGS sequence"/>
</dbReference>
<evidence type="ECO:0000256" key="7">
    <source>
        <dbReference type="RuleBase" id="RU366006"/>
    </source>
</evidence>
<feature type="domain" description="Mandelate racemase/muconate lactonizing enzyme C-terminal" evidence="8">
    <location>
        <begin position="141"/>
        <end position="237"/>
    </location>
</feature>
<name>A0AAE3MID9_9BACT</name>
<comment type="cofactor">
    <cofactor evidence="6 7">
        <name>Mg(2+)</name>
        <dbReference type="ChEBI" id="CHEBI:18420"/>
    </cofactor>
    <text evidence="6 7">Binds 1 Mg(2+) ion per subunit.</text>
</comment>
<dbReference type="InterPro" id="IPR013341">
    <property type="entry name" value="Mandelate_racemase_N_dom"/>
</dbReference>
<dbReference type="Pfam" id="PF13378">
    <property type="entry name" value="MR_MLE_C"/>
    <property type="match status" value="1"/>
</dbReference>
<dbReference type="RefSeq" id="WP_301202088.1">
    <property type="nucleotide sequence ID" value="NZ_JAPDPI010000053.1"/>
</dbReference>
<evidence type="ECO:0000313" key="10">
    <source>
        <dbReference type="Proteomes" id="UP001207408"/>
    </source>
</evidence>
<dbReference type="Gene3D" id="3.20.20.120">
    <property type="entry name" value="Enolase-like C-terminal domain"/>
    <property type="match status" value="1"/>
</dbReference>
<dbReference type="AlphaFoldDB" id="A0AAE3MID9"/>
<feature type="binding site" evidence="6">
    <location>
        <position position="241"/>
    </location>
    <ligand>
        <name>Mg(2+)</name>
        <dbReference type="ChEBI" id="CHEBI:18420"/>
    </ligand>
</feature>
<keyword evidence="4 7" id="KW-0413">Isomerase</keyword>
<dbReference type="InterPro" id="IPR034603">
    <property type="entry name" value="Dipeptide_epimerase"/>
</dbReference>
<feature type="active site" description="Proton acceptor; specific for (S)-substrate epimerization" evidence="5">
    <location>
        <position position="265"/>
    </location>
</feature>
<dbReference type="InterPro" id="IPR013342">
    <property type="entry name" value="Mandelate_racemase_C"/>
</dbReference>
<comment type="caution">
    <text evidence="9">The sequence shown here is derived from an EMBL/GenBank/DDBJ whole genome shotgun (WGS) entry which is preliminary data.</text>
</comment>